<dbReference type="OrthoDB" id="10518180at2759"/>
<gene>
    <name evidence="1" type="ORF">FDP41_004192</name>
</gene>
<dbReference type="AlphaFoldDB" id="A0A6A5BIV3"/>
<keyword evidence="2" id="KW-1185">Reference proteome</keyword>
<organism evidence="1 2">
    <name type="scientific">Naegleria fowleri</name>
    <name type="common">Brain eating amoeba</name>
    <dbReference type="NCBI Taxonomy" id="5763"/>
    <lineage>
        <taxon>Eukaryota</taxon>
        <taxon>Discoba</taxon>
        <taxon>Heterolobosea</taxon>
        <taxon>Tetramitia</taxon>
        <taxon>Eutetramitia</taxon>
        <taxon>Vahlkampfiidae</taxon>
        <taxon>Naegleria</taxon>
    </lineage>
</organism>
<sequence length="191" mass="22103">MNANIYPNALFYSQHHQSPCSFSQQSDNSQQLEDPYLALMIQIQQHQQKQQMFAKVPTHQHSPHHIMSTTNCNSSQQNNTKRMQQTSQAFSNLSRNEFIELFLERVFMVEESPETSHPLNGKQCQQFLTMLSLPSAQVNTHPNCTNDATSLSSDNYTLIEDSLLLDNSNFMQNFREWLILSQQLQSLQSYL</sequence>
<dbReference type="VEuPathDB" id="AmoebaDB:FDP41_004192"/>
<dbReference type="VEuPathDB" id="AmoebaDB:NfTy_068450"/>
<dbReference type="VEuPathDB" id="AmoebaDB:NF0041770"/>
<evidence type="ECO:0000313" key="2">
    <source>
        <dbReference type="Proteomes" id="UP000444721"/>
    </source>
</evidence>
<dbReference type="EMBL" id="VFQX01000036">
    <property type="protein sequence ID" value="KAF0976897.1"/>
    <property type="molecule type" value="Genomic_DNA"/>
</dbReference>
<name>A0A6A5BIV3_NAEFO</name>
<dbReference type="Proteomes" id="UP000444721">
    <property type="component" value="Unassembled WGS sequence"/>
</dbReference>
<protein>
    <submittedName>
        <fullName evidence="1">Uncharacterized protein</fullName>
    </submittedName>
</protein>
<accession>A0A6A5BIV3</accession>
<reference evidence="1 2" key="1">
    <citation type="journal article" date="2019" name="Sci. Rep.">
        <title>Nanopore sequencing improves the draft genome of the human pathogenic amoeba Naegleria fowleri.</title>
        <authorList>
            <person name="Liechti N."/>
            <person name="Schurch N."/>
            <person name="Bruggmann R."/>
            <person name="Wittwer M."/>
        </authorList>
    </citation>
    <scope>NUCLEOTIDE SEQUENCE [LARGE SCALE GENOMIC DNA]</scope>
    <source>
        <strain evidence="1 2">ATCC 30894</strain>
    </source>
</reference>
<dbReference type="GeneID" id="68111410"/>
<proteinExistence type="predicted"/>
<dbReference type="RefSeq" id="XP_044561610.1">
    <property type="nucleotide sequence ID" value="XM_044707580.1"/>
</dbReference>
<comment type="caution">
    <text evidence="1">The sequence shown here is derived from an EMBL/GenBank/DDBJ whole genome shotgun (WGS) entry which is preliminary data.</text>
</comment>
<evidence type="ECO:0000313" key="1">
    <source>
        <dbReference type="EMBL" id="KAF0976897.1"/>
    </source>
</evidence>